<reference evidence="2" key="1">
    <citation type="journal article" date="2016" name="Nat. Biotechnol.">
        <title>Sequencing wild and cultivated cassava and related species reveals extensive interspecific hybridization and genetic diversity.</title>
        <authorList>
            <person name="Bredeson J.V."/>
            <person name="Lyons J.B."/>
            <person name="Prochnik S.E."/>
            <person name="Wu G.A."/>
            <person name="Ha C.M."/>
            <person name="Edsinger-Gonzales E."/>
            <person name="Grimwood J."/>
            <person name="Schmutz J."/>
            <person name="Rabbi I.Y."/>
            <person name="Egesi C."/>
            <person name="Nauluvula P."/>
            <person name="Lebot V."/>
            <person name="Ndunguru J."/>
            <person name="Mkamilo G."/>
            <person name="Bart R.S."/>
            <person name="Setter T.L."/>
            <person name="Gleadow R.M."/>
            <person name="Kulakow P."/>
            <person name="Ferguson M.E."/>
            <person name="Rounsley S."/>
            <person name="Rokhsar D.S."/>
        </authorList>
    </citation>
    <scope>NUCLEOTIDE SEQUENCE [LARGE SCALE GENOMIC DNA]</scope>
    <source>
        <strain evidence="2">cv. AM560-2</strain>
    </source>
</reference>
<proteinExistence type="predicted"/>
<accession>A0ACB7IDQ6</accession>
<organism evidence="1 2">
    <name type="scientific">Manihot esculenta</name>
    <name type="common">Cassava</name>
    <name type="synonym">Jatropha manihot</name>
    <dbReference type="NCBI Taxonomy" id="3983"/>
    <lineage>
        <taxon>Eukaryota</taxon>
        <taxon>Viridiplantae</taxon>
        <taxon>Streptophyta</taxon>
        <taxon>Embryophyta</taxon>
        <taxon>Tracheophyta</taxon>
        <taxon>Spermatophyta</taxon>
        <taxon>Magnoliopsida</taxon>
        <taxon>eudicotyledons</taxon>
        <taxon>Gunneridae</taxon>
        <taxon>Pentapetalae</taxon>
        <taxon>rosids</taxon>
        <taxon>fabids</taxon>
        <taxon>Malpighiales</taxon>
        <taxon>Euphorbiaceae</taxon>
        <taxon>Crotonoideae</taxon>
        <taxon>Manihoteae</taxon>
        <taxon>Manihot</taxon>
    </lineage>
</organism>
<dbReference type="Proteomes" id="UP000091857">
    <property type="component" value="Chromosome 1"/>
</dbReference>
<evidence type="ECO:0000313" key="1">
    <source>
        <dbReference type="EMBL" id="KAG8662330.1"/>
    </source>
</evidence>
<dbReference type="EMBL" id="CM004387">
    <property type="protein sequence ID" value="KAG8662330.1"/>
    <property type="molecule type" value="Genomic_DNA"/>
</dbReference>
<keyword evidence="2" id="KW-1185">Reference proteome</keyword>
<name>A0ACB7IDQ6_MANES</name>
<sequence>MEINLEKVICSTMDLSNSLPKCAYSPCTARYTSDKDYNPESLKSTATDVSNATDSETRLIKSIVQDDKAQLMSLSRFFLDTIKRSTIDRTVVSKLLHLCCAFDSVDCATSLVNGELGAMPLVNEMDAAGMSPLHTAAKAHAARCVEMLLRKRARTDLKTRDGRGLLPLELSLSKTRMDVIWNPNDHSVEDLVVQLSEKDLTAVKHLSEKTKEIGEVAYASAIGGRVVDLASLLVVAAQKVNESILELHDADLNSKTKTTIYERVIREALSLGRSATLLSAAKRKCSPTKSEITGKRKLLLCEIELFQLFGAVAHTGCAEKKVTSPLILASQAVDEAIIELLLMTNIDVNDVDTEGNSALHWCLKTSKGSCSQQIKIMWLLLKHGARVNQKNKLGLTAVHLAAANGNLQALKVLLLEDPDCVNSKTETKETPLFFAVKNDSKDCAEVLLHWGASTDVFNLRKQRPVDLAESQDMRFLLNPMNISLTNRAFPIQQKYTAWLQGDEVIAETCEELFDWKDEGTTTYRTCTSVKTEICKYFESPTGCVRGSKCFYVHAGEELRQMKQGTEIIHSSTAQDLERKIFVGGLPPSLDSDLLHKFFEEKFGSVADASIVGVQTGDKIQSRGFGFVTFKHKKSVIAAVEAQHVSVMGKQIEIKSALPKCLLSVELQKSPLQNEQEQSDDHLPRSNTTKENNTKEMADWLTPSENAKLDLLSCQSPNQRTEEEMPNCKTTEEEKSMLMSWVDTLICGQPKARSNESQLHKDGMPTWLRTFKKWLPQFLQQVAKREGEYALSSLKADFRAAFGLELDHASLGFPKLSEFMRSFPDLCHIKFVPIGKQKPANHMILLPSLSKSHCQPVQPLNICSPSSHAIESTSNGDSSKAKVFQDIPLVSNENNASTDSSSLWSHQTPEENTEDTLVTVHSTFLQFLKPDLIFHARPWLFVEPLGDTGDTVDRGELGDKFKGWKHIPQERHLVLEVLASKRNNSSVFFLREFDFYDNYKASVVQGRCFGCNQRRVLWANFPCQHLLWCADCKLEITQIASNFEHKCVVCDVKVQKIELIPWHEHCQNTDGAHIDEFAPFKPNYIEKFVQEKISPSTSTLTNSLQLFSEKIEEYKACL</sequence>
<protein>
    <submittedName>
        <fullName evidence="1">Uncharacterized protein</fullName>
    </submittedName>
</protein>
<comment type="caution">
    <text evidence="1">The sequence shown here is derived from an EMBL/GenBank/DDBJ whole genome shotgun (WGS) entry which is preliminary data.</text>
</comment>
<gene>
    <name evidence="1" type="ORF">MANES_01G090001v8</name>
</gene>
<evidence type="ECO:0000313" key="2">
    <source>
        <dbReference type="Proteomes" id="UP000091857"/>
    </source>
</evidence>